<feature type="domain" description="Type II secretion system protein GspI C-terminal" evidence="10">
    <location>
        <begin position="51"/>
        <end position="128"/>
    </location>
</feature>
<dbReference type="PANTHER" id="PTHR38779">
    <property type="entry name" value="TYPE II SECRETION SYSTEM PROTEIN I-RELATED"/>
    <property type="match status" value="1"/>
</dbReference>
<comment type="function">
    <text evidence="9">Component of the type II secretion system required for the energy-dependent secretion of extracellular factors such as proteases and toxins from the periplasm.</text>
</comment>
<evidence type="ECO:0000313" key="11">
    <source>
        <dbReference type="EMBL" id="MCQ8103506.1"/>
    </source>
</evidence>
<dbReference type="Proteomes" id="UP001524499">
    <property type="component" value="Unassembled WGS sequence"/>
</dbReference>
<evidence type="ECO:0000259" key="10">
    <source>
        <dbReference type="Pfam" id="PF02501"/>
    </source>
</evidence>
<proteinExistence type="inferred from homology"/>
<evidence type="ECO:0000256" key="4">
    <source>
        <dbReference type="ARBA" id="ARBA00022481"/>
    </source>
</evidence>
<dbReference type="InterPro" id="IPR003413">
    <property type="entry name" value="T2SS_GspI_C"/>
</dbReference>
<evidence type="ECO:0000256" key="1">
    <source>
        <dbReference type="ARBA" id="ARBA00004377"/>
    </source>
</evidence>
<evidence type="ECO:0000313" key="12">
    <source>
        <dbReference type="Proteomes" id="UP001524499"/>
    </source>
</evidence>
<keyword evidence="12" id="KW-1185">Reference proteome</keyword>
<comment type="similarity">
    <text evidence="2 9">Belongs to the GSP I family.</text>
</comment>
<comment type="subcellular location">
    <subcellularLocation>
        <location evidence="1 9">Cell inner membrane</location>
        <topology evidence="1 9">Single-pass membrane protein</topology>
    </subcellularLocation>
</comment>
<dbReference type="PROSITE" id="PS00409">
    <property type="entry name" value="PROKAR_NTER_METHYL"/>
    <property type="match status" value="1"/>
</dbReference>
<comment type="PTM">
    <text evidence="9">Cleaved by prepilin peptidase.</text>
</comment>
<keyword evidence="3" id="KW-1003">Cell membrane</keyword>
<dbReference type="Pfam" id="PF07963">
    <property type="entry name" value="N_methyl"/>
    <property type="match status" value="1"/>
</dbReference>
<keyword evidence="6 9" id="KW-0812">Transmembrane</keyword>
<name>A0ABT1TDH8_9GAMM</name>
<keyword evidence="5 9" id="KW-0997">Cell inner membrane</keyword>
<gene>
    <name evidence="11" type="primary">gspI</name>
    <name evidence="11" type="ORF">NP590_05255</name>
</gene>
<dbReference type="Gene3D" id="3.30.1300.30">
    <property type="entry name" value="GSPII I/J protein-like"/>
    <property type="match status" value="1"/>
</dbReference>
<dbReference type="SUPFAM" id="SSF54523">
    <property type="entry name" value="Pili subunits"/>
    <property type="match status" value="1"/>
</dbReference>
<dbReference type="InterPro" id="IPR045584">
    <property type="entry name" value="Pilin-like"/>
</dbReference>
<evidence type="ECO:0000256" key="6">
    <source>
        <dbReference type="ARBA" id="ARBA00022692"/>
    </source>
</evidence>
<evidence type="ECO:0000256" key="7">
    <source>
        <dbReference type="ARBA" id="ARBA00022989"/>
    </source>
</evidence>
<keyword evidence="7 9" id="KW-1133">Transmembrane helix</keyword>
<comment type="subunit">
    <text evidence="9">Type II secretion is composed of four main components: the outer membrane complex, the inner membrane complex, the cytoplasmic secretion ATPase and the periplasm-spanning pseudopilus.</text>
</comment>
<sequence>MTGLHAEPESSRRRQAGFTLLEVLIALAILAILMSALIKIAANNIRNLGFLENATLAEQVAHNRLLQLRLTEERPETAEGWEDMAGRRWFWRISRSVGHGMGRGVLRYRVQVFADGEKTPYVELIGYVPEPS</sequence>
<dbReference type="NCBIfam" id="TIGR01707">
    <property type="entry name" value="gspI"/>
    <property type="match status" value="1"/>
</dbReference>
<comment type="caution">
    <text evidence="11">The sequence shown here is derived from an EMBL/GenBank/DDBJ whole genome shotgun (WGS) entry which is preliminary data.</text>
</comment>
<evidence type="ECO:0000256" key="8">
    <source>
        <dbReference type="ARBA" id="ARBA00023136"/>
    </source>
</evidence>
<dbReference type="InterPro" id="IPR012902">
    <property type="entry name" value="N_methyl_site"/>
</dbReference>
<dbReference type="Pfam" id="PF02501">
    <property type="entry name" value="T2SSI"/>
    <property type="match status" value="1"/>
</dbReference>
<keyword evidence="8 9" id="KW-0472">Membrane</keyword>
<dbReference type="NCBIfam" id="TIGR02532">
    <property type="entry name" value="IV_pilin_GFxxxE"/>
    <property type="match status" value="1"/>
</dbReference>
<evidence type="ECO:0000256" key="3">
    <source>
        <dbReference type="ARBA" id="ARBA00022475"/>
    </source>
</evidence>
<evidence type="ECO:0000256" key="5">
    <source>
        <dbReference type="ARBA" id="ARBA00022519"/>
    </source>
</evidence>
<accession>A0ABT1TDH8</accession>
<feature type="transmembrane region" description="Helical" evidence="9">
    <location>
        <begin position="20"/>
        <end position="42"/>
    </location>
</feature>
<dbReference type="PANTHER" id="PTHR38779:SF2">
    <property type="entry name" value="TYPE II SECRETION SYSTEM PROTEIN I-RELATED"/>
    <property type="match status" value="1"/>
</dbReference>
<dbReference type="InterPro" id="IPR010052">
    <property type="entry name" value="T2SS_protein-GspI"/>
</dbReference>
<organism evidence="11 12">
    <name type="scientific">Methylomonas subterranea</name>
    <dbReference type="NCBI Taxonomy" id="2952225"/>
    <lineage>
        <taxon>Bacteria</taxon>
        <taxon>Pseudomonadati</taxon>
        <taxon>Pseudomonadota</taxon>
        <taxon>Gammaproteobacteria</taxon>
        <taxon>Methylococcales</taxon>
        <taxon>Methylococcaceae</taxon>
        <taxon>Methylomonas</taxon>
    </lineage>
</organism>
<evidence type="ECO:0000256" key="9">
    <source>
        <dbReference type="RuleBase" id="RU368030"/>
    </source>
</evidence>
<protein>
    <recommendedName>
        <fullName evidence="9">Type II secretion system protein I</fullName>
        <shortName evidence="9">T2SS minor pseudopilin I</shortName>
    </recommendedName>
</protein>
<keyword evidence="4 9" id="KW-0488">Methylation</keyword>
<dbReference type="RefSeq" id="WP_256601210.1">
    <property type="nucleotide sequence ID" value="NZ_JANIBJ010000007.1"/>
</dbReference>
<evidence type="ECO:0000256" key="2">
    <source>
        <dbReference type="ARBA" id="ARBA00008358"/>
    </source>
</evidence>
<reference evidence="11 12" key="1">
    <citation type="submission" date="2022-07" db="EMBL/GenBank/DDBJ databases">
        <title>Methylomonas rivi sp. nov., Methylomonas rosea sp. nov., Methylomonas aureus sp. nov. and Methylomonas subterranea sp. nov., four novel methanotrophs isolated from a freshwater creek and the deep terrestrial subsurface.</title>
        <authorList>
            <person name="Abin C."/>
            <person name="Sankaranarayanan K."/>
            <person name="Garner C."/>
            <person name="Sindelar R."/>
            <person name="Kotary K."/>
            <person name="Garner R."/>
            <person name="Barclay S."/>
            <person name="Lawson P."/>
            <person name="Krumholz L."/>
        </authorList>
    </citation>
    <scope>NUCLEOTIDE SEQUENCE [LARGE SCALE GENOMIC DNA]</scope>
    <source>
        <strain evidence="11 12">SURF-2</strain>
    </source>
</reference>
<dbReference type="EMBL" id="JANIBJ010000007">
    <property type="protein sequence ID" value="MCQ8103506.1"/>
    <property type="molecule type" value="Genomic_DNA"/>
</dbReference>